<feature type="compositionally biased region" description="Polar residues" evidence="1">
    <location>
        <begin position="614"/>
        <end position="629"/>
    </location>
</feature>
<evidence type="ECO:0000313" key="2">
    <source>
        <dbReference type="EMBL" id="CAD8497917.1"/>
    </source>
</evidence>
<accession>A0A7S0EXS0</accession>
<dbReference type="EMBL" id="HBEO01026646">
    <property type="protein sequence ID" value="CAD8497917.1"/>
    <property type="molecule type" value="Transcribed_RNA"/>
</dbReference>
<feature type="region of interest" description="Disordered" evidence="1">
    <location>
        <begin position="614"/>
        <end position="641"/>
    </location>
</feature>
<dbReference type="Gene3D" id="1.25.10.10">
    <property type="entry name" value="Leucine-rich Repeat Variant"/>
    <property type="match status" value="1"/>
</dbReference>
<dbReference type="InterPro" id="IPR011989">
    <property type="entry name" value="ARM-like"/>
</dbReference>
<feature type="compositionally biased region" description="Basic and acidic residues" evidence="1">
    <location>
        <begin position="8"/>
        <end position="20"/>
    </location>
</feature>
<evidence type="ECO:0000256" key="1">
    <source>
        <dbReference type="SAM" id="MobiDB-lite"/>
    </source>
</evidence>
<gene>
    <name evidence="2" type="ORF">HPHI1048_LOCUS17933</name>
</gene>
<protein>
    <submittedName>
        <fullName evidence="2">Uncharacterized protein</fullName>
    </submittedName>
</protein>
<feature type="region of interest" description="Disordered" evidence="1">
    <location>
        <begin position="1"/>
        <end position="20"/>
    </location>
</feature>
<organism evidence="2">
    <name type="scientific">Hanusia phi</name>
    <dbReference type="NCBI Taxonomy" id="3032"/>
    <lineage>
        <taxon>Eukaryota</taxon>
        <taxon>Cryptophyceae</taxon>
        <taxon>Pyrenomonadales</taxon>
        <taxon>Geminigeraceae</taxon>
        <taxon>Hanusia</taxon>
    </lineage>
</organism>
<dbReference type="SUPFAM" id="SSF48371">
    <property type="entry name" value="ARM repeat"/>
    <property type="match status" value="1"/>
</dbReference>
<proteinExistence type="predicted"/>
<dbReference type="AlphaFoldDB" id="A0A7S0EXS0"/>
<reference evidence="2" key="1">
    <citation type="submission" date="2021-01" db="EMBL/GenBank/DDBJ databases">
        <authorList>
            <person name="Corre E."/>
            <person name="Pelletier E."/>
            <person name="Niang G."/>
            <person name="Scheremetjew M."/>
            <person name="Finn R."/>
            <person name="Kale V."/>
            <person name="Holt S."/>
            <person name="Cochrane G."/>
            <person name="Meng A."/>
            <person name="Brown T."/>
            <person name="Cohen L."/>
        </authorList>
    </citation>
    <scope>NUCLEOTIDE SEQUENCE</scope>
    <source>
        <strain evidence="2">CCMP325</strain>
    </source>
</reference>
<dbReference type="InterPro" id="IPR016024">
    <property type="entry name" value="ARM-type_fold"/>
</dbReference>
<sequence>MVNSDTDEGVRPTEDGEEAIREEAGRLVSSLILRRDECNHQHTEALLNNLQLLLEYAGSSSCHRSHVLSQHIPIKKAHLGPRGTALDLLCGLLGIANEGFVPPSFRDEIIGAILSLSESQPHLLWAALKRRKYSALKILLQDPNRKSYGKASQNISRLSSMDSIAVRSPRTEATASRASFWPEVVDKSQTERDERCLLLILRVVRISNYAMDMGSEAFLNEVNLFSPSGLIQFLNTPADSVVELCLEVLLRIFAARPRAMEQFLMSPTNFCLLVDILDLSLPPVMRNLSMDNGASMNRRFMKKKSTSSLASNFRESSVSSLRSDVPRLNLQLALPSAQTIKLACAILARLCSMHETLSCKAPDEPLSGPIALYLDVLHRPGFLRSLVYQAVAGTAARKAALRSLANVSSRSSSHTTLVRVMEEENEAMFRFVEEKLRSPFKDEDIEFVTCLIGNLTSSDEGFQAVHRRPALVELLHELVRAPTPPPVESGDGLEGSLPPLTTRDVLKNQHETKRLLQTLATQRSLTTSRAFSSTFLRSGAQTWRPGMTAASPDFDYAMTLTERSRSPPISLHGSVTQRFWEAASVPSEHDAWKLAHNPPLVLLSSLTNLRAVSAGTRPSQQGRGLSASTGRGRRGSTAAEL</sequence>
<name>A0A7S0EXS0_9CRYP</name>